<keyword evidence="8" id="KW-1185">Reference proteome</keyword>
<proteinExistence type="predicted"/>
<dbReference type="InterPro" id="IPR036390">
    <property type="entry name" value="WH_DNA-bd_sf"/>
</dbReference>
<keyword evidence="2" id="KW-0238">DNA-binding</keyword>
<dbReference type="SUPFAM" id="SSF55781">
    <property type="entry name" value="GAF domain-like"/>
    <property type="match status" value="1"/>
</dbReference>
<evidence type="ECO:0000256" key="2">
    <source>
        <dbReference type="ARBA" id="ARBA00023125"/>
    </source>
</evidence>
<dbReference type="SMART" id="SM00346">
    <property type="entry name" value="HTH_ICLR"/>
    <property type="match status" value="1"/>
</dbReference>
<evidence type="ECO:0000313" key="7">
    <source>
        <dbReference type="EMBL" id="MDI3387652.1"/>
    </source>
</evidence>
<dbReference type="PANTHER" id="PTHR30136">
    <property type="entry name" value="HELIX-TURN-HELIX TRANSCRIPTIONAL REGULATOR, ICLR FAMILY"/>
    <property type="match status" value="1"/>
</dbReference>
<evidence type="ECO:0000256" key="3">
    <source>
        <dbReference type="ARBA" id="ARBA00023163"/>
    </source>
</evidence>
<dbReference type="PANTHER" id="PTHR30136:SF24">
    <property type="entry name" value="HTH-TYPE TRANSCRIPTIONAL REPRESSOR ALLR"/>
    <property type="match status" value="1"/>
</dbReference>
<evidence type="ECO:0000256" key="1">
    <source>
        <dbReference type="ARBA" id="ARBA00023015"/>
    </source>
</evidence>
<dbReference type="InterPro" id="IPR029016">
    <property type="entry name" value="GAF-like_dom_sf"/>
</dbReference>
<evidence type="ECO:0000256" key="4">
    <source>
        <dbReference type="SAM" id="MobiDB-lite"/>
    </source>
</evidence>
<name>A0ABT6RTD5_9ACTN</name>
<keyword evidence="3" id="KW-0804">Transcription</keyword>
<dbReference type="Proteomes" id="UP001224661">
    <property type="component" value="Unassembled WGS sequence"/>
</dbReference>
<dbReference type="InterPro" id="IPR036388">
    <property type="entry name" value="WH-like_DNA-bd_sf"/>
</dbReference>
<gene>
    <name evidence="7" type="ORF">QIS99_15805</name>
</gene>
<sequence length="249" mass="25509">MSDEQAAPTPAGSDTAKGQARQGGTSGKGASGSQTLARGLLTLEAVAGQPQGLSVQDVAQRLGVHRTIAYRILVTLADFRLVVRTSDGRYRAGSGMVTLARGYAAGIREAALPVLRRTADELGATVALIAAEGDEQVAVAVVEPRTVSYHLGYRVGSRHPLGIGAAGLALSSLRLPAPGEPAGAAEVRERGYARTFGEIEPGAYGVAVPLHTADPGLHLCVNLITTREDVADGAVPAMLTVAEELSALG</sequence>
<dbReference type="Gene3D" id="1.10.10.10">
    <property type="entry name" value="Winged helix-like DNA-binding domain superfamily/Winged helix DNA-binding domain"/>
    <property type="match status" value="1"/>
</dbReference>
<keyword evidence="1" id="KW-0805">Transcription regulation</keyword>
<comment type="caution">
    <text evidence="7">The sequence shown here is derived from an EMBL/GenBank/DDBJ whole genome shotgun (WGS) entry which is preliminary data.</text>
</comment>
<evidence type="ECO:0000259" key="5">
    <source>
        <dbReference type="PROSITE" id="PS51077"/>
    </source>
</evidence>
<feature type="region of interest" description="Disordered" evidence="4">
    <location>
        <begin position="1"/>
        <end position="32"/>
    </location>
</feature>
<accession>A0ABT6RTD5</accession>
<evidence type="ECO:0000313" key="8">
    <source>
        <dbReference type="Proteomes" id="UP001224661"/>
    </source>
</evidence>
<dbReference type="PROSITE" id="PS51077">
    <property type="entry name" value="HTH_ICLR"/>
    <property type="match status" value="1"/>
</dbReference>
<feature type="domain" description="IclR-ED" evidence="6">
    <location>
        <begin position="95"/>
        <end position="249"/>
    </location>
</feature>
<dbReference type="Pfam" id="PF09339">
    <property type="entry name" value="HTH_IclR"/>
    <property type="match status" value="1"/>
</dbReference>
<reference evidence="7 8" key="1">
    <citation type="submission" date="2023-05" db="EMBL/GenBank/DDBJ databases">
        <title>Draft genome sequence of Streptomyces sp. B-S-A8 isolated from a cave soil in Thailand.</title>
        <authorList>
            <person name="Chamroensaksri N."/>
            <person name="Muangham S."/>
        </authorList>
    </citation>
    <scope>NUCLEOTIDE SEQUENCE [LARGE SCALE GENOMIC DNA]</scope>
    <source>
        <strain evidence="7 8">B-S-A8</strain>
    </source>
</reference>
<dbReference type="Gene3D" id="3.30.450.40">
    <property type="match status" value="2"/>
</dbReference>
<dbReference type="EMBL" id="JASCIR010000011">
    <property type="protein sequence ID" value="MDI3387652.1"/>
    <property type="molecule type" value="Genomic_DNA"/>
</dbReference>
<dbReference type="Pfam" id="PF01614">
    <property type="entry name" value="IclR_C"/>
    <property type="match status" value="1"/>
</dbReference>
<protein>
    <submittedName>
        <fullName evidence="7">Helix-turn-helix domain-containing protein</fullName>
    </submittedName>
</protein>
<dbReference type="PROSITE" id="PS51078">
    <property type="entry name" value="ICLR_ED"/>
    <property type="match status" value="1"/>
</dbReference>
<dbReference type="InterPro" id="IPR050707">
    <property type="entry name" value="HTH_MetabolicPath_Reg"/>
</dbReference>
<dbReference type="SUPFAM" id="SSF46785">
    <property type="entry name" value="Winged helix' DNA-binding domain"/>
    <property type="match status" value="1"/>
</dbReference>
<dbReference type="InterPro" id="IPR005471">
    <property type="entry name" value="Tscrpt_reg_IclR_N"/>
</dbReference>
<dbReference type="InterPro" id="IPR014757">
    <property type="entry name" value="Tscrpt_reg_IclR_C"/>
</dbReference>
<evidence type="ECO:0000259" key="6">
    <source>
        <dbReference type="PROSITE" id="PS51078"/>
    </source>
</evidence>
<feature type="domain" description="HTH iclR-type" evidence="5">
    <location>
        <begin position="33"/>
        <end position="94"/>
    </location>
</feature>
<organism evidence="7 8">
    <name type="scientific">Streptomyces solicavernae</name>
    <dbReference type="NCBI Taxonomy" id="3043614"/>
    <lineage>
        <taxon>Bacteria</taxon>
        <taxon>Bacillati</taxon>
        <taxon>Actinomycetota</taxon>
        <taxon>Actinomycetes</taxon>
        <taxon>Kitasatosporales</taxon>
        <taxon>Streptomycetaceae</taxon>
        <taxon>Streptomyces</taxon>
    </lineage>
</organism>
<dbReference type="RefSeq" id="WP_282513976.1">
    <property type="nucleotide sequence ID" value="NZ_JASCIR010000011.1"/>
</dbReference>